<name>A0ABT3G1R4_9BACT</name>
<evidence type="ECO:0000313" key="2">
    <source>
        <dbReference type="Proteomes" id="UP001165653"/>
    </source>
</evidence>
<dbReference type="RefSeq" id="WP_264512395.1">
    <property type="nucleotide sequence ID" value="NZ_JAPDDR010000003.1"/>
</dbReference>
<evidence type="ECO:0000313" key="1">
    <source>
        <dbReference type="EMBL" id="MCW1913190.1"/>
    </source>
</evidence>
<dbReference type="SUPFAM" id="SSF75011">
    <property type="entry name" value="3-carboxy-cis,cis-mucoante lactonizing enzyme"/>
    <property type="match status" value="1"/>
</dbReference>
<keyword evidence="2" id="KW-1185">Reference proteome</keyword>
<accession>A0ABT3G1R4</accession>
<reference evidence="1" key="1">
    <citation type="submission" date="2022-10" db="EMBL/GenBank/DDBJ databases">
        <title>Luteolibacter sp. GHJ8, whole genome shotgun sequencing project.</title>
        <authorList>
            <person name="Zhao G."/>
            <person name="Shen L."/>
        </authorList>
    </citation>
    <scope>NUCLEOTIDE SEQUENCE</scope>
    <source>
        <strain evidence="1">GHJ8</strain>
    </source>
</reference>
<proteinExistence type="predicted"/>
<dbReference type="EMBL" id="JAPDDR010000003">
    <property type="protein sequence ID" value="MCW1913190.1"/>
    <property type="molecule type" value="Genomic_DNA"/>
</dbReference>
<sequence>MPARVLMLFVFCGAGFLRAEEAAPLFKRASPEGHLQSRDLNEASGMAASPSDNRLLWLLNDSGCSAELFLTETDGGKRGRVSVEGVKNVDWEDLASFELGGKPFLIISDTGDNASKRKSCMLYVVPEPRLPAEGVDLEGAVKPAWTIRFRYEDGPRDCESLAVDVKAGKILLLSKRTNPPMLYELPLKPEGKAEQVARKIGQLSKTLPMGFPPIPYGTQPTGMDISADGTMATVVTYAGVFVFPRGEGETWAQAFAREPQELDSHQSRQAEAIAFSRDGKTIWVTAEGVKAPVIPYRRVEEKP</sequence>
<protein>
    <recommendedName>
        <fullName evidence="3">Integral membrane protein</fullName>
    </recommendedName>
</protein>
<gene>
    <name evidence="1" type="ORF">OJ996_06385</name>
</gene>
<comment type="caution">
    <text evidence="1">The sequence shown here is derived from an EMBL/GenBank/DDBJ whole genome shotgun (WGS) entry which is preliminary data.</text>
</comment>
<evidence type="ECO:0008006" key="3">
    <source>
        <dbReference type="Google" id="ProtNLM"/>
    </source>
</evidence>
<dbReference type="Proteomes" id="UP001165653">
    <property type="component" value="Unassembled WGS sequence"/>
</dbReference>
<organism evidence="1 2">
    <name type="scientific">Luteolibacter rhizosphaerae</name>
    <dbReference type="NCBI Taxonomy" id="2989719"/>
    <lineage>
        <taxon>Bacteria</taxon>
        <taxon>Pseudomonadati</taxon>
        <taxon>Verrucomicrobiota</taxon>
        <taxon>Verrucomicrobiia</taxon>
        <taxon>Verrucomicrobiales</taxon>
        <taxon>Verrucomicrobiaceae</taxon>
        <taxon>Luteolibacter</taxon>
    </lineage>
</organism>